<dbReference type="EMBL" id="LAZR01040446">
    <property type="protein sequence ID" value="KKL14470.1"/>
    <property type="molecule type" value="Genomic_DNA"/>
</dbReference>
<organism evidence="2">
    <name type="scientific">marine sediment metagenome</name>
    <dbReference type="NCBI Taxonomy" id="412755"/>
    <lineage>
        <taxon>unclassified sequences</taxon>
        <taxon>metagenomes</taxon>
        <taxon>ecological metagenomes</taxon>
    </lineage>
</organism>
<accession>A0A0F9AYG6</accession>
<comment type="caution">
    <text evidence="2">The sequence shown here is derived from an EMBL/GenBank/DDBJ whole genome shotgun (WGS) entry which is preliminary data.</text>
</comment>
<reference evidence="2" key="1">
    <citation type="journal article" date="2015" name="Nature">
        <title>Complex archaea that bridge the gap between prokaryotes and eukaryotes.</title>
        <authorList>
            <person name="Spang A."/>
            <person name="Saw J.H."/>
            <person name="Jorgensen S.L."/>
            <person name="Zaremba-Niedzwiedzka K."/>
            <person name="Martijn J."/>
            <person name="Lind A.E."/>
            <person name="van Eijk R."/>
            <person name="Schleper C."/>
            <person name="Guy L."/>
            <person name="Ettema T.J."/>
        </authorList>
    </citation>
    <scope>NUCLEOTIDE SEQUENCE</scope>
</reference>
<evidence type="ECO:0000256" key="1">
    <source>
        <dbReference type="SAM" id="MobiDB-lite"/>
    </source>
</evidence>
<evidence type="ECO:0000313" key="2">
    <source>
        <dbReference type="EMBL" id="KKL14470.1"/>
    </source>
</evidence>
<dbReference type="AlphaFoldDB" id="A0A0F9AYG6"/>
<feature type="compositionally biased region" description="Basic and acidic residues" evidence="1">
    <location>
        <begin position="1"/>
        <end position="12"/>
    </location>
</feature>
<proteinExistence type="predicted"/>
<feature type="non-terminal residue" evidence="2">
    <location>
        <position position="21"/>
    </location>
</feature>
<name>A0A0F9AYG6_9ZZZZ</name>
<sequence>MPTSRELEHEGGEFFEEQIFP</sequence>
<protein>
    <submittedName>
        <fullName evidence="2">Uncharacterized protein</fullName>
    </submittedName>
</protein>
<gene>
    <name evidence="2" type="ORF">LCGC14_2515360</name>
</gene>
<feature type="region of interest" description="Disordered" evidence="1">
    <location>
        <begin position="1"/>
        <end position="21"/>
    </location>
</feature>